<dbReference type="SMART" id="SM00397">
    <property type="entry name" value="t_SNARE"/>
    <property type="match status" value="1"/>
</dbReference>
<evidence type="ECO:0000256" key="5">
    <source>
        <dbReference type="ARBA" id="ARBA00022927"/>
    </source>
</evidence>
<dbReference type="EMBL" id="JAEFCI010005668">
    <property type="protein sequence ID" value="KAG5460151.1"/>
    <property type="molecule type" value="Genomic_DNA"/>
</dbReference>
<dbReference type="InterPro" id="IPR000727">
    <property type="entry name" value="T_SNARE_dom"/>
</dbReference>
<dbReference type="InterPro" id="IPR045242">
    <property type="entry name" value="Syntaxin"/>
</dbReference>
<evidence type="ECO:0000313" key="12">
    <source>
        <dbReference type="Proteomes" id="UP000673691"/>
    </source>
</evidence>
<comment type="caution">
    <text evidence="11">The sequence shown here is derived from an EMBL/GenBank/DDBJ whole genome shotgun (WGS) entry which is preliminary data.</text>
</comment>
<dbReference type="GO" id="GO:0005484">
    <property type="term" value="F:SNAP receptor activity"/>
    <property type="evidence" value="ECO:0007669"/>
    <property type="project" value="TreeGrafter"/>
</dbReference>
<evidence type="ECO:0000259" key="10">
    <source>
        <dbReference type="PROSITE" id="PS50192"/>
    </source>
</evidence>
<gene>
    <name evidence="11" type="ORF">BJ554DRAFT_7835</name>
</gene>
<evidence type="ECO:0000256" key="3">
    <source>
        <dbReference type="ARBA" id="ARBA00022448"/>
    </source>
</evidence>
<evidence type="ECO:0000256" key="4">
    <source>
        <dbReference type="ARBA" id="ARBA00022692"/>
    </source>
</evidence>
<dbReference type="GO" id="GO:0000139">
    <property type="term" value="C:Golgi membrane"/>
    <property type="evidence" value="ECO:0007669"/>
    <property type="project" value="UniProtKB-SubCell"/>
</dbReference>
<keyword evidence="12" id="KW-1185">Reference proteome</keyword>
<reference evidence="11 12" key="1">
    <citation type="journal article" name="Sci. Rep.">
        <title>Genome-scale phylogenetic analyses confirm Olpidium as the closest living zoosporic fungus to the non-flagellated, terrestrial fungi.</title>
        <authorList>
            <person name="Chang Y."/>
            <person name="Rochon D."/>
            <person name="Sekimoto S."/>
            <person name="Wang Y."/>
            <person name="Chovatia M."/>
            <person name="Sandor L."/>
            <person name="Salamov A."/>
            <person name="Grigoriev I.V."/>
            <person name="Stajich J.E."/>
            <person name="Spatafora J.W."/>
        </authorList>
    </citation>
    <scope>NUCLEOTIDE SEQUENCE [LARGE SCALE GENOMIC DNA]</scope>
    <source>
        <strain evidence="11">S191</strain>
    </source>
</reference>
<protein>
    <submittedName>
        <fullName evidence="11">t-SNARE</fullName>
    </submittedName>
</protein>
<dbReference type="PANTHER" id="PTHR19957">
    <property type="entry name" value="SYNTAXIN"/>
    <property type="match status" value="1"/>
</dbReference>
<evidence type="ECO:0000256" key="9">
    <source>
        <dbReference type="ARBA" id="ARBA00023136"/>
    </source>
</evidence>
<keyword evidence="7" id="KW-0333">Golgi apparatus</keyword>
<evidence type="ECO:0000313" key="11">
    <source>
        <dbReference type="EMBL" id="KAG5460151.1"/>
    </source>
</evidence>
<keyword evidence="8" id="KW-0175">Coiled coil</keyword>
<dbReference type="GO" id="GO:0048278">
    <property type="term" value="P:vesicle docking"/>
    <property type="evidence" value="ECO:0007669"/>
    <property type="project" value="TreeGrafter"/>
</dbReference>
<dbReference type="SUPFAM" id="SSF47661">
    <property type="entry name" value="t-snare proteins"/>
    <property type="match status" value="1"/>
</dbReference>
<evidence type="ECO:0000256" key="6">
    <source>
        <dbReference type="ARBA" id="ARBA00022989"/>
    </source>
</evidence>
<keyword evidence="3" id="KW-0813">Transport</keyword>
<keyword evidence="4" id="KW-0812">Transmembrane</keyword>
<feature type="domain" description="T-SNARE coiled-coil homology" evidence="10">
    <location>
        <begin position="172"/>
        <end position="234"/>
    </location>
</feature>
<dbReference type="Gene3D" id="1.20.58.70">
    <property type="match status" value="1"/>
</dbReference>
<dbReference type="Proteomes" id="UP000673691">
    <property type="component" value="Unassembled WGS sequence"/>
</dbReference>
<accession>A0A8H7ZVA3</accession>
<proteinExistence type="inferred from homology"/>
<comment type="subcellular location">
    <subcellularLocation>
        <location evidence="1">Golgi apparatus membrane</location>
        <topology evidence="1">Single-pass type IV membrane protein</topology>
    </subcellularLocation>
</comment>
<dbReference type="OrthoDB" id="10251371at2759"/>
<dbReference type="GO" id="GO:0006906">
    <property type="term" value="P:vesicle fusion"/>
    <property type="evidence" value="ECO:0007669"/>
    <property type="project" value="TreeGrafter"/>
</dbReference>
<evidence type="ECO:0000256" key="2">
    <source>
        <dbReference type="ARBA" id="ARBA00009063"/>
    </source>
</evidence>
<organism evidence="11 12">
    <name type="scientific">Olpidium bornovanus</name>
    <dbReference type="NCBI Taxonomy" id="278681"/>
    <lineage>
        <taxon>Eukaryota</taxon>
        <taxon>Fungi</taxon>
        <taxon>Fungi incertae sedis</taxon>
        <taxon>Olpidiomycota</taxon>
        <taxon>Olpidiomycotina</taxon>
        <taxon>Olpidiomycetes</taxon>
        <taxon>Olpidiales</taxon>
        <taxon>Olpidiaceae</taxon>
        <taxon>Olpidium</taxon>
    </lineage>
</organism>
<evidence type="ECO:0000256" key="1">
    <source>
        <dbReference type="ARBA" id="ARBA00004409"/>
    </source>
</evidence>
<keyword evidence="6" id="KW-1133">Transmembrane helix</keyword>
<keyword evidence="5" id="KW-0653">Protein transport</keyword>
<dbReference type="GO" id="GO:0031201">
    <property type="term" value="C:SNARE complex"/>
    <property type="evidence" value="ECO:0007669"/>
    <property type="project" value="TreeGrafter"/>
</dbReference>
<dbReference type="InterPro" id="IPR010989">
    <property type="entry name" value="SNARE"/>
</dbReference>
<dbReference type="PROSITE" id="PS50192">
    <property type="entry name" value="T_SNARE"/>
    <property type="match status" value="1"/>
</dbReference>
<dbReference type="GO" id="GO:0000149">
    <property type="term" value="F:SNARE binding"/>
    <property type="evidence" value="ECO:0007669"/>
    <property type="project" value="TreeGrafter"/>
</dbReference>
<name>A0A8H7ZVA3_9FUNG</name>
<sequence>MASTCFLPLLLLHHREQVDEIVEQTKAKISKLAGMHKKHLLPGFDDRSVDEASIEALTDEITSSFHECQKRIKDIGSRAQTSSYTPQELKMCKNVQTSLGSKVQELLTTFRKSQSDYLKSAYYEKTPQMGGSEAGTSRAKNLFQSAMEDGDDDPDFDIGFTDQQLSQVASNEAAITQREREINEIAKSIFQVAEIFKDMQTLVIDQGTLLDRIDYNIEQVHVHVQGAVKELEEVRKEGHQIPEERPKQNVHAAPHPGHFRAAHRAGASADRNKRVRAVICPAFWNRVPRAPLDFARRKALPLKLLLFLSLVRAVLQADEEITRGDPPPARIYDDVHPASLLNCSNRPAVRHDAHDRAQARRLLPGILKSRISREVVISSPTRSCQASSTPELNTSGEAIPRYRNFIRMSCSSTESGLIRLAMSEAFTLCRSSTTSCAFLSWLQGREQKRRGGGVFARLRVAPGRAPSGRGTVGACERGP</sequence>
<keyword evidence="9" id="KW-0472">Membrane</keyword>
<dbReference type="PANTHER" id="PTHR19957:SF83">
    <property type="entry name" value="SYNTAXIN-16"/>
    <property type="match status" value="1"/>
</dbReference>
<comment type="similarity">
    <text evidence="2">Belongs to the syntaxin family.</text>
</comment>
<evidence type="ECO:0000256" key="7">
    <source>
        <dbReference type="ARBA" id="ARBA00023034"/>
    </source>
</evidence>
<dbReference type="GO" id="GO:0006886">
    <property type="term" value="P:intracellular protein transport"/>
    <property type="evidence" value="ECO:0007669"/>
    <property type="project" value="TreeGrafter"/>
</dbReference>
<evidence type="ECO:0000256" key="8">
    <source>
        <dbReference type="ARBA" id="ARBA00023054"/>
    </source>
</evidence>
<dbReference type="AlphaFoldDB" id="A0A8H7ZVA3"/>
<dbReference type="CDD" id="cd15845">
    <property type="entry name" value="SNARE_syntaxin16"/>
    <property type="match status" value="1"/>
</dbReference>